<evidence type="ECO:0000313" key="3">
    <source>
        <dbReference type="Proteomes" id="UP000188603"/>
    </source>
</evidence>
<feature type="transmembrane region" description="Helical" evidence="1">
    <location>
        <begin position="127"/>
        <end position="150"/>
    </location>
</feature>
<feature type="transmembrane region" description="Helical" evidence="1">
    <location>
        <begin position="53"/>
        <end position="73"/>
    </location>
</feature>
<evidence type="ECO:0000313" key="2">
    <source>
        <dbReference type="EMBL" id="AQS54585.1"/>
    </source>
</evidence>
<accession>A0A1U9K3H2</accession>
<feature type="transmembrane region" description="Helical" evidence="1">
    <location>
        <begin position="94"/>
        <end position="115"/>
    </location>
</feature>
<sequence>MDYKKIALLKIDNKWFYVLNNYLRENNLIDNSLFITYFIFLIIYEFMEEISTNTYWSISVILLAFIMLPNYINSDYDNKLLFLKRNGVSLMQSTFFYSTYPLLQLLIWFSILYLLKILFLNSDAISTIMSGIMFFIFGSIMNISCILFYNAITYILERYIDVSLFKDLKRFFIAFILTLVIFVYHLFNVLLKENIFLSNIIISILLIAIAMLLNKLCKLN</sequence>
<dbReference type="KEGG" id="ntr:B0W44_01035"/>
<keyword evidence="1" id="KW-0472">Membrane</keyword>
<proteinExistence type="predicted"/>
<gene>
    <name evidence="2" type="ORF">B0W44_01035</name>
</gene>
<dbReference type="EMBL" id="CP019699">
    <property type="protein sequence ID" value="AQS54585.1"/>
    <property type="molecule type" value="Genomic_DNA"/>
</dbReference>
<reference evidence="2 3" key="1">
    <citation type="journal article" date="2015" name="Int. J. Syst. Evol. Microbiol.">
        <title>Novibacillus thermophilus gen. nov., sp. nov., a Gram-staining-negative and moderately thermophilic member of the family Thermoactinomycetaceae.</title>
        <authorList>
            <person name="Yang G."/>
            <person name="Chen J."/>
            <person name="Zhou S."/>
        </authorList>
    </citation>
    <scope>NUCLEOTIDE SEQUENCE [LARGE SCALE GENOMIC DNA]</scope>
    <source>
        <strain evidence="2 3">SG-1</strain>
    </source>
</reference>
<protein>
    <submittedName>
        <fullName evidence="2">Uncharacterized protein</fullName>
    </submittedName>
</protein>
<evidence type="ECO:0000256" key="1">
    <source>
        <dbReference type="SAM" id="Phobius"/>
    </source>
</evidence>
<organism evidence="2 3">
    <name type="scientific">Novibacillus thermophilus</name>
    <dbReference type="NCBI Taxonomy" id="1471761"/>
    <lineage>
        <taxon>Bacteria</taxon>
        <taxon>Bacillati</taxon>
        <taxon>Bacillota</taxon>
        <taxon>Bacilli</taxon>
        <taxon>Bacillales</taxon>
        <taxon>Thermoactinomycetaceae</taxon>
        <taxon>Novibacillus</taxon>
    </lineage>
</organism>
<feature type="transmembrane region" description="Helical" evidence="1">
    <location>
        <begin position="196"/>
        <end position="214"/>
    </location>
</feature>
<feature type="transmembrane region" description="Helical" evidence="1">
    <location>
        <begin position="28"/>
        <end position="47"/>
    </location>
</feature>
<keyword evidence="3" id="KW-1185">Reference proteome</keyword>
<dbReference type="AlphaFoldDB" id="A0A1U9K3H2"/>
<keyword evidence="1" id="KW-0812">Transmembrane</keyword>
<keyword evidence="1" id="KW-1133">Transmembrane helix</keyword>
<name>A0A1U9K3H2_9BACL</name>
<dbReference type="Proteomes" id="UP000188603">
    <property type="component" value="Chromosome"/>
</dbReference>
<feature type="transmembrane region" description="Helical" evidence="1">
    <location>
        <begin position="171"/>
        <end position="190"/>
    </location>
</feature>